<reference evidence="2" key="1">
    <citation type="journal article" date="2021" name="Syst. Appl. Microbiol.">
        <title>Roseomonas hellenica sp. nov., isolated from roots of wild-growing Alkanna tinctoria.</title>
        <authorList>
            <person name="Rat A."/>
            <person name="Naranjo H.D."/>
            <person name="Lebbe L."/>
            <person name="Cnockaert M."/>
            <person name="Krigas N."/>
            <person name="Grigoriadou K."/>
            <person name="Maloupa E."/>
            <person name="Willems A."/>
        </authorList>
    </citation>
    <scope>NUCLEOTIDE SEQUENCE [LARGE SCALE GENOMIC DNA]</scope>
    <source>
        <strain evidence="2">LMG 31159</strain>
    </source>
</reference>
<sequence length="232" mass="25347">MSGPVFYVVEIEPAAEALPAFAEWYASVHAPHLFNAGFNNCTSYVGVSGTMAVVDIYQAGDWAMFQQPAFDRYRDIAATDPWRPPAIRGLPNSRTVYHHHPSTPVPSRDAAAPLDADWILIWRFEGDAALEERIAAWLTEGGGATLIDHGARQIRLLHRGRDAPTGPSIRPALSLVTEWAAQPPYGLAATLPGWLSSRIDPALGFAGWRLYPWARDPALRLATAPKRIGTTA</sequence>
<keyword evidence="2" id="KW-1185">Reference proteome</keyword>
<accession>A0ABS5EJW0</accession>
<dbReference type="EMBL" id="JAAEDI010000017">
    <property type="protein sequence ID" value="MBR0651293.1"/>
    <property type="molecule type" value="Genomic_DNA"/>
</dbReference>
<evidence type="ECO:0008006" key="3">
    <source>
        <dbReference type="Google" id="ProtNLM"/>
    </source>
</evidence>
<comment type="caution">
    <text evidence="1">The sequence shown here is derived from an EMBL/GenBank/DDBJ whole genome shotgun (WGS) entry which is preliminary data.</text>
</comment>
<dbReference type="Proteomes" id="UP000698752">
    <property type="component" value="Unassembled WGS sequence"/>
</dbReference>
<evidence type="ECO:0000313" key="1">
    <source>
        <dbReference type="EMBL" id="MBR0651293.1"/>
    </source>
</evidence>
<dbReference type="RefSeq" id="WP_211869958.1">
    <property type="nucleotide sequence ID" value="NZ_JAAEDI010000017.1"/>
</dbReference>
<proteinExistence type="predicted"/>
<organism evidence="1 2">
    <name type="scientific">Neoroseomonas terrae</name>
    <dbReference type="NCBI Taxonomy" id="424799"/>
    <lineage>
        <taxon>Bacteria</taxon>
        <taxon>Pseudomonadati</taxon>
        <taxon>Pseudomonadota</taxon>
        <taxon>Alphaproteobacteria</taxon>
        <taxon>Acetobacterales</taxon>
        <taxon>Acetobacteraceae</taxon>
        <taxon>Neoroseomonas</taxon>
    </lineage>
</organism>
<gene>
    <name evidence="1" type="ORF">GXW78_16595</name>
</gene>
<protein>
    <recommendedName>
        <fullName evidence="3">DUF4286 family protein</fullName>
    </recommendedName>
</protein>
<name>A0ABS5EJW0_9PROT</name>
<evidence type="ECO:0000313" key="2">
    <source>
        <dbReference type="Proteomes" id="UP000698752"/>
    </source>
</evidence>